<feature type="compositionally biased region" description="Polar residues" evidence="1">
    <location>
        <begin position="403"/>
        <end position="419"/>
    </location>
</feature>
<proteinExistence type="predicted"/>
<feature type="region of interest" description="Disordered" evidence="1">
    <location>
        <begin position="349"/>
        <end position="419"/>
    </location>
</feature>
<feature type="region of interest" description="Disordered" evidence="1">
    <location>
        <begin position="224"/>
        <end position="247"/>
    </location>
</feature>
<accession>K0SMW4</accession>
<feature type="compositionally biased region" description="Low complexity" evidence="1">
    <location>
        <begin position="308"/>
        <end position="318"/>
    </location>
</feature>
<sequence length="618" mass="69211">MSDSSEEWSRAKAPGGSLDPDEVLSLALSMAPRCSQVHPPLTKPSKHPASPTSFFHSGLKVLQQTFSADAEEFVDVLSFLVDDESSLARVDVYCESGTVMTCRAVEAPDEAAGASVRRVVRRRCNIGALRRIFADPPSITQIDPGIVSEEEESKSTREPSPVRINRTARLMEQQSKLDSAQSLFIQEQEKKYLKRLRKDKRMRQCVGNAILEGGIVDIQSFSSNEYESQPTPNESNVTGDDLPPSDIHEKQKLLKNSIEFADMGIAVLYGEAERLKKMMDGIKKEKEKHKTTADAGDEKSLSTHQSTDDGSSSSGTDTVMSEMARVLQGCEVEYSFNHEYHDVLEAALMGDDDSSDDSSAEESKTVRKLQKRGRSRPPSAFAGYSKKMSSSGKKSATGYPRQDQMSPNRQDQMSPITAIPTNGQSCIILREDGSFDTIGTLSDRIENQLFPKKGLVVPEQIFLGTKDRHFIRFRDGQFVFYGPPDLAKVLNQKRNRQRRGKNRNRGKREKMQQAKVTSLAFGKAIDDFFLVRSDGSWHSNGNLPEGLEDLLDKRNDNIDLEFVSIGPDDEWAVKDKTGRVYWGGVSDEVDERLEEILEYSDVFWIDFGLEESYFLLHK</sequence>
<organism evidence="2 3">
    <name type="scientific">Thalassiosira oceanica</name>
    <name type="common">Marine diatom</name>
    <dbReference type="NCBI Taxonomy" id="159749"/>
    <lineage>
        <taxon>Eukaryota</taxon>
        <taxon>Sar</taxon>
        <taxon>Stramenopiles</taxon>
        <taxon>Ochrophyta</taxon>
        <taxon>Bacillariophyta</taxon>
        <taxon>Coscinodiscophyceae</taxon>
        <taxon>Thalassiosirophycidae</taxon>
        <taxon>Thalassiosirales</taxon>
        <taxon>Thalassiosiraceae</taxon>
        <taxon>Thalassiosira</taxon>
    </lineage>
</organism>
<reference evidence="2 3" key="1">
    <citation type="journal article" date="2012" name="Genome Biol.">
        <title>Genome and low-iron response of an oceanic diatom adapted to chronic iron limitation.</title>
        <authorList>
            <person name="Lommer M."/>
            <person name="Specht M."/>
            <person name="Roy A.S."/>
            <person name="Kraemer L."/>
            <person name="Andreson R."/>
            <person name="Gutowska M.A."/>
            <person name="Wolf J."/>
            <person name="Bergner S.V."/>
            <person name="Schilhabel M.B."/>
            <person name="Klostermeier U.C."/>
            <person name="Beiko R.G."/>
            <person name="Rosenstiel P."/>
            <person name="Hippler M."/>
            <person name="Laroche J."/>
        </authorList>
    </citation>
    <scope>NUCLEOTIDE SEQUENCE [LARGE SCALE GENOMIC DNA]</scope>
    <source>
        <strain evidence="2 3">CCMP1005</strain>
    </source>
</reference>
<gene>
    <name evidence="2" type="ORF">THAOC_17126</name>
</gene>
<comment type="caution">
    <text evidence="2">The sequence shown here is derived from an EMBL/GenBank/DDBJ whole genome shotgun (WGS) entry which is preliminary data.</text>
</comment>
<dbReference type="EMBL" id="AGNL01018999">
    <property type="protein sequence ID" value="EJK62271.1"/>
    <property type="molecule type" value="Genomic_DNA"/>
</dbReference>
<feature type="compositionally biased region" description="Polar residues" evidence="1">
    <location>
        <begin position="224"/>
        <end position="238"/>
    </location>
</feature>
<dbReference type="AlphaFoldDB" id="K0SMW4"/>
<dbReference type="OrthoDB" id="41098at2759"/>
<name>K0SMW4_THAOC</name>
<dbReference type="eggNOG" id="ENOG502SG3M">
    <property type="taxonomic scope" value="Eukaryota"/>
</dbReference>
<feature type="compositionally biased region" description="Basic and acidic residues" evidence="1">
    <location>
        <begin position="284"/>
        <end position="301"/>
    </location>
</feature>
<keyword evidence="3" id="KW-1185">Reference proteome</keyword>
<evidence type="ECO:0000256" key="1">
    <source>
        <dbReference type="SAM" id="MobiDB-lite"/>
    </source>
</evidence>
<feature type="compositionally biased region" description="Low complexity" evidence="1">
    <location>
        <begin position="385"/>
        <end position="395"/>
    </location>
</feature>
<evidence type="ECO:0000313" key="2">
    <source>
        <dbReference type="EMBL" id="EJK62271.1"/>
    </source>
</evidence>
<dbReference type="Proteomes" id="UP000266841">
    <property type="component" value="Unassembled WGS sequence"/>
</dbReference>
<evidence type="ECO:0000313" key="3">
    <source>
        <dbReference type="Proteomes" id="UP000266841"/>
    </source>
</evidence>
<feature type="compositionally biased region" description="Basic residues" evidence="1">
    <location>
        <begin position="366"/>
        <end position="375"/>
    </location>
</feature>
<feature type="compositionally biased region" description="Acidic residues" evidence="1">
    <location>
        <begin position="350"/>
        <end position="360"/>
    </location>
</feature>
<feature type="region of interest" description="Disordered" evidence="1">
    <location>
        <begin position="284"/>
        <end position="318"/>
    </location>
</feature>
<protein>
    <submittedName>
        <fullName evidence="2">Uncharacterized protein</fullName>
    </submittedName>
</protein>
<feature type="region of interest" description="Disordered" evidence="1">
    <location>
        <begin position="1"/>
        <end position="22"/>
    </location>
</feature>